<keyword evidence="5" id="KW-0813">Transport</keyword>
<dbReference type="InterPro" id="IPR013525">
    <property type="entry name" value="ABC2_TM"/>
</dbReference>
<comment type="similarity">
    <text evidence="5">Belongs to the ABC-2 integral membrane protein family.</text>
</comment>
<keyword evidence="4 5" id="KW-0472">Membrane</keyword>
<sequence length="273" mass="29109">MTHIADTPADVQQGVRRFGLVNWLGMWTLVQREVRRFASVWTQTLLAPLITAGLFLLVFTLAVGSKRGDVMGLPFIHFLAPGILMMTVIQNSFANVSSSIVISKVQGNIVDTLMPPLSATELLVGYLAGGVVRGIVVAVAIALLMFPLIGLGVQNPLMALVWVVLGGAFLGSLGVIAGVFANKFDQMAAITNFIVTPLSFLSGTFYSIEGLPPVMQALSHANPVFYLIDGLRSAVLGVSDSSPVLGLLVVSGSTLAVCTLAWWMFRTGYRLKS</sequence>
<name>A0A0M6YJC7_9RHOB</name>
<evidence type="ECO:0000313" key="8">
    <source>
        <dbReference type="Proteomes" id="UP000049222"/>
    </source>
</evidence>
<feature type="transmembrane region" description="Helical" evidence="5">
    <location>
        <begin position="45"/>
        <end position="63"/>
    </location>
</feature>
<evidence type="ECO:0000256" key="3">
    <source>
        <dbReference type="ARBA" id="ARBA00022989"/>
    </source>
</evidence>
<feature type="transmembrane region" description="Helical" evidence="5">
    <location>
        <begin position="244"/>
        <end position="265"/>
    </location>
</feature>
<dbReference type="PRINTS" id="PR00164">
    <property type="entry name" value="ABC2TRNSPORT"/>
</dbReference>
<feature type="transmembrane region" description="Helical" evidence="5">
    <location>
        <begin position="188"/>
        <end position="208"/>
    </location>
</feature>
<keyword evidence="5" id="KW-1003">Cell membrane</keyword>
<dbReference type="InterPro" id="IPR052522">
    <property type="entry name" value="ABC-2_transport_permease"/>
</dbReference>
<dbReference type="GO" id="GO:0140359">
    <property type="term" value="F:ABC-type transporter activity"/>
    <property type="evidence" value="ECO:0007669"/>
    <property type="project" value="InterPro"/>
</dbReference>
<keyword evidence="2 5" id="KW-0812">Transmembrane</keyword>
<proteinExistence type="inferred from homology"/>
<dbReference type="PANTHER" id="PTHR43332:SF2">
    <property type="entry name" value="INNER MEMBRANE TRANSPORT PERMEASE YADH"/>
    <property type="match status" value="1"/>
</dbReference>
<evidence type="ECO:0000259" key="6">
    <source>
        <dbReference type="PROSITE" id="PS51012"/>
    </source>
</evidence>
<dbReference type="Proteomes" id="UP000049222">
    <property type="component" value="Unassembled WGS sequence"/>
</dbReference>
<dbReference type="PROSITE" id="PS51012">
    <property type="entry name" value="ABC_TM2"/>
    <property type="match status" value="1"/>
</dbReference>
<dbReference type="GO" id="GO:0043190">
    <property type="term" value="C:ATP-binding cassette (ABC) transporter complex"/>
    <property type="evidence" value="ECO:0007669"/>
    <property type="project" value="InterPro"/>
</dbReference>
<comment type="subcellular location">
    <subcellularLocation>
        <location evidence="5">Cell inner membrane</location>
        <topology evidence="5">Multi-pass membrane protein</topology>
    </subcellularLocation>
    <subcellularLocation>
        <location evidence="1">Membrane</location>
        <topology evidence="1">Multi-pass membrane protein</topology>
    </subcellularLocation>
</comment>
<feature type="transmembrane region" description="Helical" evidence="5">
    <location>
        <begin position="75"/>
        <end position="102"/>
    </location>
</feature>
<accession>A0A0M6YJC7</accession>
<reference evidence="7 8" key="1">
    <citation type="submission" date="2015-07" db="EMBL/GenBank/DDBJ databases">
        <authorList>
            <person name="Noorani M."/>
        </authorList>
    </citation>
    <scope>NUCLEOTIDE SEQUENCE [LARGE SCALE GENOMIC DNA]</scope>
    <source>
        <strain evidence="7 8">CECT 7802</strain>
    </source>
</reference>
<dbReference type="InterPro" id="IPR000412">
    <property type="entry name" value="ABC_2_transport"/>
</dbReference>
<evidence type="ECO:0000256" key="4">
    <source>
        <dbReference type="ARBA" id="ARBA00023136"/>
    </source>
</evidence>
<dbReference type="EMBL" id="CXSU01000012">
    <property type="protein sequence ID" value="CTQ49899.1"/>
    <property type="molecule type" value="Genomic_DNA"/>
</dbReference>
<evidence type="ECO:0000256" key="1">
    <source>
        <dbReference type="ARBA" id="ARBA00004141"/>
    </source>
</evidence>
<dbReference type="OrthoDB" id="9804001at2"/>
<organism evidence="7 8">
    <name type="scientific">Jannaschia donghaensis</name>
    <dbReference type="NCBI Taxonomy" id="420998"/>
    <lineage>
        <taxon>Bacteria</taxon>
        <taxon>Pseudomonadati</taxon>
        <taxon>Pseudomonadota</taxon>
        <taxon>Alphaproteobacteria</taxon>
        <taxon>Rhodobacterales</taxon>
        <taxon>Roseobacteraceae</taxon>
        <taxon>Jannaschia</taxon>
    </lineage>
</organism>
<dbReference type="PANTHER" id="PTHR43332">
    <property type="entry name" value="INNER MEMBRANE TRANSPORT PERMEASE YADH-RELATED"/>
    <property type="match status" value="1"/>
</dbReference>
<dbReference type="InterPro" id="IPR047817">
    <property type="entry name" value="ABC2_TM_bact-type"/>
</dbReference>
<feature type="transmembrane region" description="Helical" evidence="5">
    <location>
        <begin position="159"/>
        <end position="181"/>
    </location>
</feature>
<protein>
    <recommendedName>
        <fullName evidence="5">Transport permease protein</fullName>
    </recommendedName>
</protein>
<evidence type="ECO:0000256" key="2">
    <source>
        <dbReference type="ARBA" id="ARBA00022692"/>
    </source>
</evidence>
<evidence type="ECO:0000256" key="5">
    <source>
        <dbReference type="RuleBase" id="RU361157"/>
    </source>
</evidence>
<feature type="domain" description="ABC transmembrane type-2" evidence="6">
    <location>
        <begin position="39"/>
        <end position="268"/>
    </location>
</feature>
<dbReference type="RefSeq" id="WP_055084994.1">
    <property type="nucleotide sequence ID" value="NZ_CXSU01000012.1"/>
</dbReference>
<feature type="transmembrane region" description="Helical" evidence="5">
    <location>
        <begin position="123"/>
        <end position="153"/>
    </location>
</feature>
<dbReference type="STRING" id="420998.JDO7802_01916"/>
<dbReference type="Pfam" id="PF01061">
    <property type="entry name" value="ABC2_membrane"/>
    <property type="match status" value="1"/>
</dbReference>
<evidence type="ECO:0000313" key="7">
    <source>
        <dbReference type="EMBL" id="CTQ49899.1"/>
    </source>
</evidence>
<keyword evidence="8" id="KW-1185">Reference proteome</keyword>
<keyword evidence="3 5" id="KW-1133">Transmembrane helix</keyword>
<dbReference type="AlphaFoldDB" id="A0A0M6YJC7"/>
<dbReference type="PIRSF" id="PIRSF006648">
    <property type="entry name" value="DrrB"/>
    <property type="match status" value="1"/>
</dbReference>
<gene>
    <name evidence="7" type="primary">yadH</name>
    <name evidence="7" type="ORF">JDO7802_01916</name>
</gene>